<dbReference type="Proteomes" id="UP001203423">
    <property type="component" value="Unassembled WGS sequence"/>
</dbReference>
<feature type="transmembrane region" description="Helical" evidence="6">
    <location>
        <begin position="385"/>
        <end position="405"/>
    </location>
</feature>
<dbReference type="RefSeq" id="WP_248941186.1">
    <property type="nucleotide sequence ID" value="NZ_JAKIKS010000063.1"/>
</dbReference>
<evidence type="ECO:0000313" key="7">
    <source>
        <dbReference type="EMBL" id="MCL1125852.1"/>
    </source>
</evidence>
<evidence type="ECO:0000256" key="5">
    <source>
        <dbReference type="ARBA" id="ARBA00023136"/>
    </source>
</evidence>
<comment type="subcellular location">
    <subcellularLocation>
        <location evidence="1">Cell membrane</location>
        <topology evidence="1">Multi-pass membrane protein</topology>
    </subcellularLocation>
</comment>
<evidence type="ECO:0000256" key="3">
    <source>
        <dbReference type="ARBA" id="ARBA00022692"/>
    </source>
</evidence>
<dbReference type="InterPro" id="IPR002293">
    <property type="entry name" value="AA/rel_permease1"/>
</dbReference>
<feature type="transmembrane region" description="Helical" evidence="6">
    <location>
        <begin position="280"/>
        <end position="305"/>
    </location>
</feature>
<keyword evidence="4 6" id="KW-1133">Transmembrane helix</keyword>
<evidence type="ECO:0000256" key="6">
    <source>
        <dbReference type="SAM" id="Phobius"/>
    </source>
</evidence>
<evidence type="ECO:0000256" key="4">
    <source>
        <dbReference type="ARBA" id="ARBA00022989"/>
    </source>
</evidence>
<organism evidence="7 8">
    <name type="scientific">Shewanella surugensis</name>
    <dbReference type="NCBI Taxonomy" id="212020"/>
    <lineage>
        <taxon>Bacteria</taxon>
        <taxon>Pseudomonadati</taxon>
        <taxon>Pseudomonadota</taxon>
        <taxon>Gammaproteobacteria</taxon>
        <taxon>Alteromonadales</taxon>
        <taxon>Shewanellaceae</taxon>
        <taxon>Shewanella</taxon>
    </lineage>
</organism>
<feature type="transmembrane region" description="Helical" evidence="6">
    <location>
        <begin position="152"/>
        <end position="173"/>
    </location>
</feature>
<dbReference type="Gene3D" id="1.20.1740.10">
    <property type="entry name" value="Amino acid/polyamine transporter I"/>
    <property type="match status" value="1"/>
</dbReference>
<dbReference type="InterPro" id="IPR050367">
    <property type="entry name" value="APC_superfamily"/>
</dbReference>
<keyword evidence="8" id="KW-1185">Reference proteome</keyword>
<keyword evidence="5 6" id="KW-0472">Membrane</keyword>
<sequence length="586" mass="64872">MVKKTELKHNQTLSQLPATAICGNDISSSCLYVVAIAIGYAGQYAWISLLIVSAVLYLYRSIYAEVVGAVPMNGGIYNALLNTTSKSLASYAASLSLLSYMATAVIAAIEAMKYASVFIPALSINFAAIIILSIFTLLTLLGIRDSARLATVIFIFHLITLSILVMSCAWYLIQHDGGTSLNILSLKGDTKSGPMYAIFIGFAVGMLGISGFESSANYIEQQSKGVFPKTLRNMWLIITIINPLLAILILSFIPLEDISTHQGTLLSYAAEQSMGTKLSLLISVDAVLVLCGSVLTAFVGVNGLLVRITSDSVLPAFLMKKNRWGAYPRCTLLFYLLCISIIIHTQGELEQLAAVYAFGFLFMMLLFACSNLLLKARRPKLERNVKAPVFQVIIAIIAVVVALIGNFSAKPTGAGMFMAYFIPTIIVFIIVRYRVFFLRLAMSFLKQAFNQLYQLFSWGHQKLEHVLLTISNTEYAFVCEGSNIALINRALLYIMLNEDTKKVIIISIYNKNILLADDHKQQMQFLILEYPLMEISHIEKESHFGPAIIRTISKELTIPINRIFISSIQQRKQLSLEKLGDVRVII</sequence>
<keyword evidence="3 6" id="KW-0812">Transmembrane</keyword>
<protein>
    <submittedName>
        <fullName evidence="7">APC family permease</fullName>
    </submittedName>
</protein>
<keyword evidence="2" id="KW-1003">Cell membrane</keyword>
<evidence type="ECO:0000256" key="1">
    <source>
        <dbReference type="ARBA" id="ARBA00004651"/>
    </source>
</evidence>
<feature type="transmembrane region" description="Helical" evidence="6">
    <location>
        <begin position="326"/>
        <end position="347"/>
    </location>
</feature>
<feature type="transmembrane region" description="Helical" evidence="6">
    <location>
        <begin position="193"/>
        <end position="212"/>
    </location>
</feature>
<dbReference type="PANTHER" id="PTHR42770">
    <property type="entry name" value="AMINO ACID TRANSPORTER-RELATED"/>
    <property type="match status" value="1"/>
</dbReference>
<accession>A0ABT0LDS9</accession>
<comment type="caution">
    <text evidence="7">The sequence shown here is derived from an EMBL/GenBank/DDBJ whole genome shotgun (WGS) entry which is preliminary data.</text>
</comment>
<evidence type="ECO:0000313" key="8">
    <source>
        <dbReference type="Proteomes" id="UP001203423"/>
    </source>
</evidence>
<dbReference type="Pfam" id="PF13520">
    <property type="entry name" value="AA_permease_2"/>
    <property type="match status" value="1"/>
</dbReference>
<dbReference type="EMBL" id="JAKIKS010000063">
    <property type="protein sequence ID" value="MCL1125852.1"/>
    <property type="molecule type" value="Genomic_DNA"/>
</dbReference>
<feature type="transmembrane region" description="Helical" evidence="6">
    <location>
        <begin position="233"/>
        <end position="253"/>
    </location>
</feature>
<gene>
    <name evidence="7" type="ORF">L2764_15580</name>
</gene>
<name>A0ABT0LDS9_9GAMM</name>
<feature type="transmembrane region" description="Helical" evidence="6">
    <location>
        <begin position="88"/>
        <end position="109"/>
    </location>
</feature>
<reference evidence="7 8" key="1">
    <citation type="submission" date="2022-01" db="EMBL/GenBank/DDBJ databases">
        <title>Whole genome-based taxonomy of the Shewanellaceae.</title>
        <authorList>
            <person name="Martin-Rodriguez A.J."/>
        </authorList>
    </citation>
    <scope>NUCLEOTIDE SEQUENCE [LARGE SCALE GENOMIC DNA]</scope>
    <source>
        <strain evidence="7 8">DSM 17177</strain>
    </source>
</reference>
<feature type="transmembrane region" description="Helical" evidence="6">
    <location>
        <begin position="353"/>
        <end position="373"/>
    </location>
</feature>
<feature type="transmembrane region" description="Helical" evidence="6">
    <location>
        <begin position="31"/>
        <end position="56"/>
    </location>
</feature>
<feature type="transmembrane region" description="Helical" evidence="6">
    <location>
        <begin position="62"/>
        <end position="81"/>
    </location>
</feature>
<feature type="transmembrane region" description="Helical" evidence="6">
    <location>
        <begin position="115"/>
        <end position="140"/>
    </location>
</feature>
<proteinExistence type="predicted"/>
<feature type="transmembrane region" description="Helical" evidence="6">
    <location>
        <begin position="417"/>
        <end position="437"/>
    </location>
</feature>
<dbReference type="PANTHER" id="PTHR42770:SF7">
    <property type="entry name" value="MEMBRANE PROTEIN"/>
    <property type="match status" value="1"/>
</dbReference>
<evidence type="ECO:0000256" key="2">
    <source>
        <dbReference type="ARBA" id="ARBA00022475"/>
    </source>
</evidence>